<dbReference type="InterPro" id="IPR050281">
    <property type="entry name" value="Flavin_monoamine_oxidase"/>
</dbReference>
<dbReference type="RefSeq" id="WP_382348138.1">
    <property type="nucleotide sequence ID" value="NZ_JBHSMC010000001.1"/>
</dbReference>
<dbReference type="InterPro" id="IPR002937">
    <property type="entry name" value="Amino_oxidase"/>
</dbReference>
<evidence type="ECO:0000256" key="2">
    <source>
        <dbReference type="ARBA" id="ARBA00023002"/>
    </source>
</evidence>
<dbReference type="InterPro" id="IPR036188">
    <property type="entry name" value="FAD/NAD-bd_sf"/>
</dbReference>
<evidence type="ECO:0000313" key="4">
    <source>
        <dbReference type="EMBL" id="MFC5463537.1"/>
    </source>
</evidence>
<dbReference type="PRINTS" id="PR00757">
    <property type="entry name" value="AMINEOXDASEF"/>
</dbReference>
<evidence type="ECO:0000313" key="5">
    <source>
        <dbReference type="Proteomes" id="UP001596147"/>
    </source>
</evidence>
<protein>
    <submittedName>
        <fullName evidence="4">Flavin monoamine oxidase family protein</fullName>
    </submittedName>
</protein>
<keyword evidence="5" id="KW-1185">Reference proteome</keyword>
<evidence type="ECO:0000256" key="1">
    <source>
        <dbReference type="ARBA" id="ARBA00001974"/>
    </source>
</evidence>
<dbReference type="EMBL" id="JBHSMC010000001">
    <property type="protein sequence ID" value="MFC5463537.1"/>
    <property type="molecule type" value="Genomic_DNA"/>
</dbReference>
<dbReference type="Gene3D" id="3.50.50.60">
    <property type="entry name" value="FAD/NAD(P)-binding domain"/>
    <property type="match status" value="1"/>
</dbReference>
<dbReference type="SUPFAM" id="SSF51905">
    <property type="entry name" value="FAD/NAD(P)-binding domain"/>
    <property type="match status" value="1"/>
</dbReference>
<name>A0ABW0LFA2_9BACI</name>
<feature type="domain" description="Amine oxidase" evidence="3">
    <location>
        <begin position="38"/>
        <end position="484"/>
    </location>
</feature>
<dbReference type="InterPro" id="IPR001613">
    <property type="entry name" value="Flavin_amine_oxidase"/>
</dbReference>
<sequence>MTTKYSSLEYPNDMLTLIRNGLVPTNSPKKVLIVGAGMAGLVAASLLKRAGHHVTILEGNNRIGGRIYTARQPFTPNNYLDLGAMRIPDTHVLVFEYIRHFNLGINKMINATPKDLIYVNNILTTREQYDKNPDILEFPVQGWEKGKTATELFLEAVQPFLDIYENSTPEQQEELKKQYADYSMEEFLKENPYGESMSVSAIRKISVMLGIEGFRELSFIGILTDIIFPIFNEETQFYEINGGNDHLPYAFMQELGNDIYLNQKVERIIQNNNGVLVQTRNPITGQYASFTGDYAIISIPFTTLQFVDILPYHSISFKKWQAIRELLTLPSVKIGIEFKFAFWEKLQVGNAITDLPTRFSYIPSHSIGTGGPAVLLASYTWGHDALLWNSMTNKEIIYYALKDLSKIYGSVVYDQFLQGISFNWSKNPYSAGCFTLFAPGQKTDFGDAISQPEGRLHFAGEHTSSFHGWIEGAVESGVRAAYEVNVRDNNIL</sequence>
<keyword evidence="2" id="KW-0560">Oxidoreductase</keyword>
<accession>A0ABW0LFA2</accession>
<organism evidence="4 5">
    <name type="scientific">Lederbergia graminis</name>
    <dbReference type="NCBI Taxonomy" id="735518"/>
    <lineage>
        <taxon>Bacteria</taxon>
        <taxon>Bacillati</taxon>
        <taxon>Bacillota</taxon>
        <taxon>Bacilli</taxon>
        <taxon>Bacillales</taxon>
        <taxon>Bacillaceae</taxon>
        <taxon>Lederbergia</taxon>
    </lineage>
</organism>
<dbReference type="Pfam" id="PF01593">
    <property type="entry name" value="Amino_oxidase"/>
    <property type="match status" value="1"/>
</dbReference>
<gene>
    <name evidence="4" type="ORF">ACFPM4_02085</name>
</gene>
<dbReference type="Gene3D" id="3.90.660.10">
    <property type="match status" value="1"/>
</dbReference>
<evidence type="ECO:0000259" key="3">
    <source>
        <dbReference type="Pfam" id="PF01593"/>
    </source>
</evidence>
<comment type="caution">
    <text evidence="4">The sequence shown here is derived from an EMBL/GenBank/DDBJ whole genome shotgun (WGS) entry which is preliminary data.</text>
</comment>
<dbReference type="Proteomes" id="UP001596147">
    <property type="component" value="Unassembled WGS sequence"/>
</dbReference>
<dbReference type="PANTHER" id="PTHR10742:SF342">
    <property type="entry name" value="AMINE OXIDASE"/>
    <property type="match status" value="1"/>
</dbReference>
<dbReference type="SUPFAM" id="SSF54373">
    <property type="entry name" value="FAD-linked reductases, C-terminal domain"/>
    <property type="match status" value="1"/>
</dbReference>
<dbReference type="Gene3D" id="1.10.405.10">
    <property type="entry name" value="Guanine Nucleotide Dissociation Inhibitor, domain 1"/>
    <property type="match status" value="1"/>
</dbReference>
<reference evidence="5" key="1">
    <citation type="journal article" date="2019" name="Int. J. Syst. Evol. Microbiol.">
        <title>The Global Catalogue of Microorganisms (GCM) 10K type strain sequencing project: providing services to taxonomists for standard genome sequencing and annotation.</title>
        <authorList>
            <consortium name="The Broad Institute Genomics Platform"/>
            <consortium name="The Broad Institute Genome Sequencing Center for Infectious Disease"/>
            <person name="Wu L."/>
            <person name="Ma J."/>
        </authorList>
    </citation>
    <scope>NUCLEOTIDE SEQUENCE [LARGE SCALE GENOMIC DNA]</scope>
    <source>
        <strain evidence="5">CGMCC 1.12237</strain>
    </source>
</reference>
<dbReference type="PANTHER" id="PTHR10742">
    <property type="entry name" value="FLAVIN MONOAMINE OXIDASE"/>
    <property type="match status" value="1"/>
</dbReference>
<comment type="cofactor">
    <cofactor evidence="1">
        <name>FAD</name>
        <dbReference type="ChEBI" id="CHEBI:57692"/>
    </cofactor>
</comment>
<proteinExistence type="predicted"/>